<dbReference type="GO" id="GO:0006368">
    <property type="term" value="P:transcription elongation by RNA polymerase II"/>
    <property type="evidence" value="ECO:0007669"/>
    <property type="project" value="TreeGrafter"/>
</dbReference>
<reference evidence="9" key="1">
    <citation type="submission" date="2021-07" db="EMBL/GenBank/DDBJ databases">
        <authorList>
            <person name="Durling M."/>
        </authorList>
    </citation>
    <scope>NUCLEOTIDE SEQUENCE</scope>
</reference>
<dbReference type="GO" id="GO:0000977">
    <property type="term" value="F:RNA polymerase II transcription regulatory region sequence-specific DNA binding"/>
    <property type="evidence" value="ECO:0007669"/>
    <property type="project" value="TreeGrafter"/>
</dbReference>
<sequence length="826" mass="91662">MADEPRRSVRATKGQHTKSLDLLDQPVEPKKKATKKAKKVEKKEDEAEASEVIRCVCGAVETGNDDTDPWIACDKCDVWQHNICVGFTRFEEDTPENYKCEQCDPTFPLHKELLDALKKGRKLWEERRKKADQLLAEEKQASKKKGGKKGKSNKRVSEASEISHATNGKAKSPSVPVPATPVEKKETVSRVPSTKRKAREPSHENESVKEHQSKVRKVSASHTTPQQKSPPSDLPTKISELETSRQAIAKFLKDRMAANITNALHQGIYNLSAGDSAPSKTERLAIQIENAVLVTHPGDKTAYQNQCRAIAFNLKQNQELCNRLLTRTLDPTALATMSSDDMASKELKIKTAELKAQADIQSVMVEDDGPRVRRTHKGEEIVEDGSYTVPTENPMSSSTRRRSMLDPNADMGARSRENSPGNEVELPADIDTNYRSRDDIRGQVLPKQPLAVDTRPNHAPARKASGQADFDINKVFSSVQSPVTSQHVRRPSTNVAPPANGPGVDPEIDKLLQDDENDSPPYSPAEYSSDPDVVWRGTVTMDSVAKFSAAAKHVGGAHLKVPWTELLQKELKVAGRIDKDKANEYLCSLRYSPPTDVVVVSIAPTGDPSSPDFQDLYNYFYTKLRFGVLSNKGLVGNVRDTYLVPVAPGGPIPDFIINLDGHQVPLERTQPILLVALVVRSDWVPEPEPERSFQNAPETQSPSIMTHPQRQMTMSGAPPSMSPINPQNNTFVAPQVPQPPHTPQLNAEQKQQREGEATAARILGQHLYAPTVKFLMPQAYQMRPLEWEIIRDILEKDLKAQQDLQYLSQVLEIRMKAEGTQEASKA</sequence>
<feature type="region of interest" description="Disordered" evidence="7">
    <location>
        <begin position="1"/>
        <end position="49"/>
    </location>
</feature>
<accession>A0A9N9KU95</accession>
<comment type="function">
    <text evidence="1">Negative regulator of transcription elongation.</text>
</comment>
<dbReference type="SMART" id="SM00249">
    <property type="entry name" value="PHD"/>
    <property type="match status" value="1"/>
</dbReference>
<feature type="compositionally biased region" description="Basic residues" evidence="7">
    <location>
        <begin position="142"/>
        <end position="154"/>
    </location>
</feature>
<feature type="compositionally biased region" description="Basic and acidic residues" evidence="7">
    <location>
        <begin position="432"/>
        <end position="441"/>
    </location>
</feature>
<dbReference type="SMART" id="SM00510">
    <property type="entry name" value="TFS2M"/>
    <property type="match status" value="1"/>
</dbReference>
<dbReference type="EMBL" id="CAJVRL010000051">
    <property type="protein sequence ID" value="CAG8953589.1"/>
    <property type="molecule type" value="Genomic_DNA"/>
</dbReference>
<dbReference type="InterPro" id="IPR003618">
    <property type="entry name" value="TFIIS_cen_dom"/>
</dbReference>
<evidence type="ECO:0000259" key="8">
    <source>
        <dbReference type="PROSITE" id="PS51321"/>
    </source>
</evidence>
<dbReference type="CDD" id="cd21538">
    <property type="entry name" value="SPOC_TFIIS"/>
    <property type="match status" value="1"/>
</dbReference>
<feature type="region of interest" description="Disordered" evidence="7">
    <location>
        <begin position="686"/>
        <end position="755"/>
    </location>
</feature>
<dbReference type="PANTHER" id="PTHR11477:SF11">
    <property type="entry name" value="TRANSCRIPTION FACTOR BYE1"/>
    <property type="match status" value="1"/>
</dbReference>
<dbReference type="Pfam" id="PF23257">
    <property type="entry name" value="DUF7071"/>
    <property type="match status" value="1"/>
</dbReference>
<gene>
    <name evidence="9" type="ORF">HYFRA_00010048</name>
</gene>
<feature type="compositionally biased region" description="Polar residues" evidence="7">
    <location>
        <begin position="722"/>
        <end position="732"/>
    </location>
</feature>
<dbReference type="GO" id="GO:0031564">
    <property type="term" value="P:transcription antitermination"/>
    <property type="evidence" value="ECO:0007669"/>
    <property type="project" value="TreeGrafter"/>
</dbReference>
<name>A0A9N9KU95_9HELO</name>
<evidence type="ECO:0000256" key="7">
    <source>
        <dbReference type="SAM" id="MobiDB-lite"/>
    </source>
</evidence>
<evidence type="ECO:0000256" key="2">
    <source>
        <dbReference type="ARBA" id="ARBA00011050"/>
    </source>
</evidence>
<dbReference type="AlphaFoldDB" id="A0A9N9KU95"/>
<feature type="compositionally biased region" description="Polar residues" evidence="7">
    <location>
        <begin position="220"/>
        <end position="230"/>
    </location>
</feature>
<evidence type="ECO:0000256" key="5">
    <source>
        <dbReference type="ARBA" id="ARBA00022771"/>
    </source>
</evidence>
<dbReference type="InterPro" id="IPR013083">
    <property type="entry name" value="Znf_RING/FYVE/PHD"/>
</dbReference>
<dbReference type="Pfam" id="PF20826">
    <property type="entry name" value="PHD_5"/>
    <property type="match status" value="1"/>
</dbReference>
<dbReference type="GO" id="GO:0008270">
    <property type="term" value="F:zinc ion binding"/>
    <property type="evidence" value="ECO:0007669"/>
    <property type="project" value="UniProtKB-KW"/>
</dbReference>
<feature type="compositionally biased region" description="Polar residues" evidence="7">
    <location>
        <begin position="388"/>
        <end position="398"/>
    </location>
</feature>
<dbReference type="GO" id="GO:0031440">
    <property type="term" value="P:regulation of mRNA 3'-end processing"/>
    <property type="evidence" value="ECO:0007669"/>
    <property type="project" value="TreeGrafter"/>
</dbReference>
<comment type="caution">
    <text evidence="9">The sequence shown here is derived from an EMBL/GenBank/DDBJ whole genome shotgun (WGS) entry which is preliminary data.</text>
</comment>
<comment type="similarity">
    <text evidence="2">Belongs to the BYE1 family.</text>
</comment>
<feature type="region of interest" description="Disordered" evidence="7">
    <location>
        <begin position="386"/>
        <end position="468"/>
    </location>
</feature>
<dbReference type="OrthoDB" id="79252at2759"/>
<proteinExistence type="inferred from homology"/>
<dbReference type="InterPro" id="IPR001965">
    <property type="entry name" value="Znf_PHD"/>
</dbReference>
<feature type="region of interest" description="Disordered" evidence="7">
    <location>
        <begin position="135"/>
        <end position="238"/>
    </location>
</feature>
<dbReference type="GO" id="GO:0001139">
    <property type="term" value="F:RNA polymerase II complex recruiting activity"/>
    <property type="evidence" value="ECO:0007669"/>
    <property type="project" value="TreeGrafter"/>
</dbReference>
<evidence type="ECO:0000256" key="6">
    <source>
        <dbReference type="ARBA" id="ARBA00022833"/>
    </source>
</evidence>
<feature type="domain" description="TFIIS central" evidence="8">
    <location>
        <begin position="244"/>
        <end position="370"/>
    </location>
</feature>
<dbReference type="SUPFAM" id="SSF57903">
    <property type="entry name" value="FYVE/PHD zinc finger"/>
    <property type="match status" value="1"/>
</dbReference>
<dbReference type="GO" id="GO:0006362">
    <property type="term" value="P:transcription elongation by RNA polymerase I"/>
    <property type="evidence" value="ECO:0007669"/>
    <property type="project" value="TreeGrafter"/>
</dbReference>
<dbReference type="InterPro" id="IPR019786">
    <property type="entry name" value="Zinc_finger_PHD-type_CS"/>
</dbReference>
<evidence type="ECO:0000256" key="4">
    <source>
        <dbReference type="ARBA" id="ARBA00022723"/>
    </source>
</evidence>
<evidence type="ECO:0000313" key="9">
    <source>
        <dbReference type="EMBL" id="CAG8953589.1"/>
    </source>
</evidence>
<feature type="compositionally biased region" description="Polar residues" evidence="7">
    <location>
        <begin position="481"/>
        <end position="495"/>
    </location>
</feature>
<dbReference type="PROSITE" id="PS01359">
    <property type="entry name" value="ZF_PHD_1"/>
    <property type="match status" value="1"/>
</dbReference>
<dbReference type="SUPFAM" id="SSF46942">
    <property type="entry name" value="Elongation factor TFIIS domain 2"/>
    <property type="match status" value="1"/>
</dbReference>
<feature type="region of interest" description="Disordered" evidence="7">
    <location>
        <begin position="481"/>
        <end position="530"/>
    </location>
</feature>
<evidence type="ECO:0000256" key="3">
    <source>
        <dbReference type="ARBA" id="ARBA00021616"/>
    </source>
</evidence>
<dbReference type="InterPro" id="IPR055499">
    <property type="entry name" value="DUF7071"/>
</dbReference>
<dbReference type="InterPro" id="IPR012921">
    <property type="entry name" value="SPOC_C"/>
</dbReference>
<organism evidence="9 10">
    <name type="scientific">Hymenoscyphus fraxineus</name>
    <dbReference type="NCBI Taxonomy" id="746836"/>
    <lineage>
        <taxon>Eukaryota</taxon>
        <taxon>Fungi</taxon>
        <taxon>Dikarya</taxon>
        <taxon>Ascomycota</taxon>
        <taxon>Pezizomycotina</taxon>
        <taxon>Leotiomycetes</taxon>
        <taxon>Helotiales</taxon>
        <taxon>Helotiaceae</taxon>
        <taxon>Hymenoscyphus</taxon>
    </lineage>
</organism>
<dbReference type="Pfam" id="PF07744">
    <property type="entry name" value="SPOC"/>
    <property type="match status" value="1"/>
</dbReference>
<dbReference type="PANTHER" id="PTHR11477">
    <property type="entry name" value="TRANSCRIPTION FACTOR S-II ZINC FINGER DOMAIN-CONTAINING PROTEIN"/>
    <property type="match status" value="1"/>
</dbReference>
<keyword evidence="6" id="KW-0862">Zinc</keyword>
<dbReference type="PROSITE" id="PS51321">
    <property type="entry name" value="TFIIS_CENTRAL"/>
    <property type="match status" value="1"/>
</dbReference>
<feature type="compositionally biased region" description="Basic and acidic residues" evidence="7">
    <location>
        <begin position="199"/>
        <end position="213"/>
    </location>
</feature>
<feature type="compositionally biased region" description="Polar residues" evidence="7">
    <location>
        <begin position="692"/>
        <end position="714"/>
    </location>
</feature>
<evidence type="ECO:0000256" key="1">
    <source>
        <dbReference type="ARBA" id="ARBA00002311"/>
    </source>
</evidence>
<evidence type="ECO:0000313" key="10">
    <source>
        <dbReference type="Proteomes" id="UP000696280"/>
    </source>
</evidence>
<keyword evidence="4" id="KW-0479">Metal-binding</keyword>
<keyword evidence="10" id="KW-1185">Reference proteome</keyword>
<dbReference type="Gene3D" id="3.30.40.10">
    <property type="entry name" value="Zinc/RING finger domain, C3HC4 (zinc finger)"/>
    <property type="match status" value="1"/>
</dbReference>
<dbReference type="Proteomes" id="UP000696280">
    <property type="component" value="Unassembled WGS sequence"/>
</dbReference>
<dbReference type="InterPro" id="IPR011011">
    <property type="entry name" value="Znf_FYVE_PHD"/>
</dbReference>
<dbReference type="InterPro" id="IPR036575">
    <property type="entry name" value="TFIIS_cen_dom_sf"/>
</dbReference>
<keyword evidence="5" id="KW-0863">Zinc-finger</keyword>
<dbReference type="Pfam" id="PF07500">
    <property type="entry name" value="TFIIS_M"/>
    <property type="match status" value="1"/>
</dbReference>
<protein>
    <recommendedName>
        <fullName evidence="3">Transcription factor BYE1</fullName>
    </recommendedName>
</protein>
<dbReference type="Gene3D" id="1.10.472.30">
    <property type="entry name" value="Transcription elongation factor S-II, central domain"/>
    <property type="match status" value="1"/>
</dbReference>
<dbReference type="GO" id="GO:0005634">
    <property type="term" value="C:nucleus"/>
    <property type="evidence" value="ECO:0007669"/>
    <property type="project" value="TreeGrafter"/>
</dbReference>